<evidence type="ECO:0000313" key="2">
    <source>
        <dbReference type="EMBL" id="MFE7966583.1"/>
    </source>
</evidence>
<dbReference type="Proteomes" id="UP001600650">
    <property type="component" value="Unassembled WGS sequence"/>
</dbReference>
<feature type="region of interest" description="Disordered" evidence="1">
    <location>
        <begin position="70"/>
        <end position="114"/>
    </location>
</feature>
<comment type="caution">
    <text evidence="2">The sequence shown here is derived from an EMBL/GenBank/DDBJ whole genome shotgun (WGS) entry which is preliminary data.</text>
</comment>
<keyword evidence="3" id="KW-1185">Reference proteome</keyword>
<dbReference type="EMBL" id="JBHVBU010000099">
    <property type="protein sequence ID" value="MFE7966583.1"/>
    <property type="molecule type" value="Genomic_DNA"/>
</dbReference>
<feature type="compositionally biased region" description="Pro residues" evidence="1">
    <location>
        <begin position="89"/>
        <end position="106"/>
    </location>
</feature>
<evidence type="ECO:0000313" key="3">
    <source>
        <dbReference type="Proteomes" id="UP001600650"/>
    </source>
</evidence>
<reference evidence="2 3" key="1">
    <citation type="submission" date="2024-09" db="EMBL/GenBank/DDBJ databases">
        <title>The Natural Products Discovery Center: Release of the First 8490 Sequenced Strains for Exploring Actinobacteria Biosynthetic Diversity.</title>
        <authorList>
            <person name="Kalkreuter E."/>
            <person name="Kautsar S.A."/>
            <person name="Yang D."/>
            <person name="Bader C.D."/>
            <person name="Teijaro C.N."/>
            <person name="Fluegel L."/>
            <person name="Davis C.M."/>
            <person name="Simpson J.R."/>
            <person name="Lauterbach L."/>
            <person name="Steele A.D."/>
            <person name="Gui C."/>
            <person name="Meng S."/>
            <person name="Li G."/>
            <person name="Viehrig K."/>
            <person name="Ye F."/>
            <person name="Su P."/>
            <person name="Kiefer A.F."/>
            <person name="Nichols A."/>
            <person name="Cepeda A.J."/>
            <person name="Yan W."/>
            <person name="Fan B."/>
            <person name="Jiang Y."/>
            <person name="Adhikari A."/>
            <person name="Zheng C.-J."/>
            <person name="Schuster L."/>
            <person name="Cowan T.M."/>
            <person name="Smanski M.J."/>
            <person name="Chevrette M.G."/>
            <person name="De Carvalho L.P.S."/>
            <person name="Shen B."/>
        </authorList>
    </citation>
    <scope>NUCLEOTIDE SEQUENCE [LARGE SCALE GENOMIC DNA]</scope>
    <source>
        <strain evidence="2 3">NPDC057399</strain>
    </source>
</reference>
<sequence length="114" mass="12531">MTKDGEVIAHFDGRGRVEITLRGLRVARAKHVEAIAHELGYALHSREVRGRNVVCLHFVRDDNPLARRRAEETHARVAAGGPVLLPPGAWRPPPPPPPLPPPPLPPHLRETGGR</sequence>
<proteinExistence type="predicted"/>
<name>A0ABW6JMG8_STRCE</name>
<evidence type="ECO:0000256" key="1">
    <source>
        <dbReference type="SAM" id="MobiDB-lite"/>
    </source>
</evidence>
<gene>
    <name evidence="2" type="ORF">ACFU0X_26665</name>
</gene>
<protein>
    <submittedName>
        <fullName evidence="2">Uncharacterized protein</fullName>
    </submittedName>
</protein>
<accession>A0ABW6JMG8</accession>
<organism evidence="2 3">
    <name type="scientific">Streptomyces cellulosae</name>
    <dbReference type="NCBI Taxonomy" id="1968"/>
    <lineage>
        <taxon>Bacteria</taxon>
        <taxon>Bacillati</taxon>
        <taxon>Actinomycetota</taxon>
        <taxon>Actinomycetes</taxon>
        <taxon>Kitasatosporales</taxon>
        <taxon>Streptomycetaceae</taxon>
        <taxon>Streptomyces</taxon>
    </lineage>
</organism>
<dbReference type="RefSeq" id="WP_381728042.1">
    <property type="nucleotide sequence ID" value="NZ_JBHVBU010000099.1"/>
</dbReference>